<evidence type="ECO:0000256" key="3">
    <source>
        <dbReference type="ARBA" id="ARBA00022676"/>
    </source>
</evidence>
<dbReference type="GO" id="GO:0008360">
    <property type="term" value="P:regulation of cell shape"/>
    <property type="evidence" value="ECO:0007669"/>
    <property type="project" value="UniProtKB-KW"/>
</dbReference>
<feature type="binding site" evidence="10">
    <location>
        <begin position="10"/>
        <end position="12"/>
    </location>
    <ligand>
        <name>UDP-N-acetyl-alpha-D-glucosamine</name>
        <dbReference type="ChEBI" id="CHEBI:57705"/>
    </ligand>
</feature>
<keyword evidence="4 10" id="KW-0808">Transferase</keyword>
<keyword evidence="7 10" id="KW-0472">Membrane</keyword>
<dbReference type="GO" id="GO:0009252">
    <property type="term" value="P:peptidoglycan biosynthetic process"/>
    <property type="evidence" value="ECO:0007669"/>
    <property type="project" value="UniProtKB-UniRule"/>
</dbReference>
<accession>A0A1G2UQR6</accession>
<dbReference type="InterPro" id="IPR006009">
    <property type="entry name" value="GlcNAc_MurG"/>
</dbReference>
<keyword evidence="3 10" id="KW-0328">Glycosyltransferase</keyword>
<keyword evidence="1 10" id="KW-1003">Cell membrane</keyword>
<evidence type="ECO:0000256" key="6">
    <source>
        <dbReference type="ARBA" id="ARBA00022984"/>
    </source>
</evidence>
<name>A0A1G2UQR6_9BACT</name>
<dbReference type="SUPFAM" id="SSF53756">
    <property type="entry name" value="UDP-Glycosyltransferase/glycogen phosphorylase"/>
    <property type="match status" value="1"/>
</dbReference>
<comment type="catalytic activity">
    <reaction evidence="10">
        <text>di-trans,octa-cis-undecaprenyl diphospho-N-acetyl-alpha-D-muramoyl-L-alanyl-D-glutamyl-meso-2,6-diaminopimeloyl-D-alanyl-D-alanine + UDP-N-acetyl-alpha-D-glucosamine = di-trans,octa-cis-undecaprenyl diphospho-[N-acetyl-alpha-D-glucosaminyl-(1-&gt;4)]-N-acetyl-alpha-D-muramoyl-L-alanyl-D-glutamyl-meso-2,6-diaminopimeloyl-D-alanyl-D-alanine + UDP + H(+)</text>
        <dbReference type="Rhea" id="RHEA:31227"/>
        <dbReference type="ChEBI" id="CHEBI:15378"/>
        <dbReference type="ChEBI" id="CHEBI:57705"/>
        <dbReference type="ChEBI" id="CHEBI:58223"/>
        <dbReference type="ChEBI" id="CHEBI:61387"/>
        <dbReference type="ChEBI" id="CHEBI:61388"/>
        <dbReference type="EC" id="2.4.1.227"/>
    </reaction>
</comment>
<dbReference type="Pfam" id="PF04101">
    <property type="entry name" value="Glyco_tran_28_C"/>
    <property type="match status" value="1"/>
</dbReference>
<evidence type="ECO:0000259" key="12">
    <source>
        <dbReference type="Pfam" id="PF03033"/>
    </source>
</evidence>
<keyword evidence="5 10" id="KW-0133">Cell shape</keyword>
<dbReference type="GO" id="GO:0005886">
    <property type="term" value="C:plasma membrane"/>
    <property type="evidence" value="ECO:0007669"/>
    <property type="project" value="UniProtKB-SubCell"/>
</dbReference>
<evidence type="ECO:0000256" key="10">
    <source>
        <dbReference type="HAMAP-Rule" id="MF_00033"/>
    </source>
</evidence>
<keyword evidence="2 10" id="KW-0132">Cell division</keyword>
<evidence type="ECO:0000256" key="4">
    <source>
        <dbReference type="ARBA" id="ARBA00022679"/>
    </source>
</evidence>
<feature type="domain" description="Glycosyltransferase family 28 N-terminal" evidence="12">
    <location>
        <begin position="3"/>
        <end position="151"/>
    </location>
</feature>
<dbReference type="EC" id="2.4.1.227" evidence="10"/>
<gene>
    <name evidence="10" type="primary">murG</name>
    <name evidence="14" type="ORF">A3G99_03175</name>
</gene>
<dbReference type="HAMAP" id="MF_00033">
    <property type="entry name" value="MurG"/>
    <property type="match status" value="1"/>
</dbReference>
<dbReference type="UniPathway" id="UPA00219"/>
<feature type="binding site" evidence="10">
    <location>
        <position position="173"/>
    </location>
    <ligand>
        <name>UDP-N-acetyl-alpha-D-glucosamine</name>
        <dbReference type="ChEBI" id="CHEBI:57705"/>
    </ligand>
</feature>
<dbReference type="EMBL" id="MHWT01000028">
    <property type="protein sequence ID" value="OHB11736.1"/>
    <property type="molecule type" value="Genomic_DNA"/>
</dbReference>
<keyword evidence="8 10" id="KW-0131">Cell cycle</keyword>
<dbReference type="Proteomes" id="UP000176558">
    <property type="component" value="Unassembled WGS sequence"/>
</dbReference>
<proteinExistence type="inferred from homology"/>
<protein>
    <recommendedName>
        <fullName evidence="10">UDP-N-acetylglucosamine--N-acetylmuramyl-(pentapeptide) pyrophosphoryl-undecaprenol N-acetylglucosamine transferase</fullName>
        <ecNumber evidence="10">2.4.1.227</ecNumber>
    </recommendedName>
    <alternativeName>
        <fullName evidence="10">Undecaprenyl-PP-MurNAc-pentapeptide-UDPGlcNAc GlcNAc transferase</fullName>
    </alternativeName>
</protein>
<evidence type="ECO:0000313" key="15">
    <source>
        <dbReference type="Proteomes" id="UP000176558"/>
    </source>
</evidence>
<evidence type="ECO:0000256" key="2">
    <source>
        <dbReference type="ARBA" id="ARBA00022618"/>
    </source>
</evidence>
<feature type="domain" description="Glycosyl transferase family 28 C-terminal" evidence="13">
    <location>
        <begin position="196"/>
        <end position="361"/>
    </location>
</feature>
<dbReference type="GO" id="GO:0051991">
    <property type="term" value="F:UDP-N-acetyl-D-glucosamine:N-acetylmuramoyl-L-alanyl-D-glutamyl-meso-2,6-diaminopimelyl-D-alanyl-D-alanine-diphosphoundecaprenol 4-beta-N-acetylglucosaminlytransferase activity"/>
    <property type="evidence" value="ECO:0007669"/>
    <property type="project" value="RHEA"/>
</dbReference>
<keyword evidence="6 10" id="KW-0573">Peptidoglycan synthesis</keyword>
<organism evidence="14 15">
    <name type="scientific">Candidatus Zambryskibacteria bacterium RIFCSPLOWO2_12_FULL_39_23</name>
    <dbReference type="NCBI Taxonomy" id="1802776"/>
    <lineage>
        <taxon>Bacteria</taxon>
        <taxon>Candidatus Zambryskiibacteriota</taxon>
    </lineage>
</organism>
<comment type="pathway">
    <text evidence="10">Cell wall biogenesis; peptidoglycan biosynthesis.</text>
</comment>
<evidence type="ECO:0000256" key="1">
    <source>
        <dbReference type="ARBA" id="ARBA00022475"/>
    </source>
</evidence>
<evidence type="ECO:0000256" key="5">
    <source>
        <dbReference type="ARBA" id="ARBA00022960"/>
    </source>
</evidence>
<dbReference type="Pfam" id="PF03033">
    <property type="entry name" value="Glyco_transf_28"/>
    <property type="match status" value="1"/>
</dbReference>
<keyword evidence="11" id="KW-1133">Transmembrane helix</keyword>
<keyword evidence="11" id="KW-0812">Transmembrane</keyword>
<dbReference type="PANTHER" id="PTHR21015:SF27">
    <property type="entry name" value="UDP-N-ACETYLGLUCOSAMINE--N-ACETYLMURAMYL-(PENTAPEPTIDE) PYROPHOSPHORYL-UNDECAPRENOL N-ACETYLGLUCOSAMINE TRANSFERASE"/>
    <property type="match status" value="1"/>
</dbReference>
<evidence type="ECO:0000256" key="9">
    <source>
        <dbReference type="ARBA" id="ARBA00023316"/>
    </source>
</evidence>
<feature type="binding site" evidence="10">
    <location>
        <position position="307"/>
    </location>
    <ligand>
        <name>UDP-N-acetyl-alpha-D-glucosamine</name>
        <dbReference type="ChEBI" id="CHEBI:57705"/>
    </ligand>
</feature>
<dbReference type="GO" id="GO:0071555">
    <property type="term" value="P:cell wall organization"/>
    <property type="evidence" value="ECO:0007669"/>
    <property type="project" value="UniProtKB-KW"/>
</dbReference>
<comment type="caution">
    <text evidence="14">The sequence shown here is derived from an EMBL/GenBank/DDBJ whole genome shotgun (WGS) entry which is preliminary data.</text>
</comment>
<keyword evidence="9 10" id="KW-0961">Cell wall biogenesis/degradation</keyword>
<dbReference type="InterPro" id="IPR004276">
    <property type="entry name" value="GlycoTrans_28_N"/>
</dbReference>
<dbReference type="CDD" id="cd03785">
    <property type="entry name" value="GT28_MurG"/>
    <property type="match status" value="1"/>
</dbReference>
<comment type="caution">
    <text evidence="10">Lacks conserved residue(s) required for the propagation of feature annotation.</text>
</comment>
<feature type="binding site" evidence="10">
    <location>
        <position position="203"/>
    </location>
    <ligand>
        <name>UDP-N-acetyl-alpha-D-glucosamine</name>
        <dbReference type="ChEBI" id="CHEBI:57705"/>
    </ligand>
</feature>
<evidence type="ECO:0000256" key="7">
    <source>
        <dbReference type="ARBA" id="ARBA00023136"/>
    </source>
</evidence>
<sequence length="379" mass="42180">MKILLTGGGTGGHFYPIIAVAEELNTIAKENRLIKPILYYMSTDAYNETLLYENNIKFIRTNAGKIRKSRSIQNIILNFFDLFKTALGVIGAIWRIFVIYPDVIFGKGAYASFPALFAGKILRIPVVIHESDSSPGKVNSWAGKFARRIAISYPEAINFFPKEKTAYTGNPVRKEVQQALSVGAAEFFGFNKDIPTIFVIGGSQGSKFINEVIIRILPELVKKYQVIHHTGVNNIKIVEESRDVVLTEKELKKRYKPIAYLNVLTLRMAAGLADIIISRAGSTIFEIALWAKPSIIIPIPEPTSHDQKNNAYSYTRSGACSVIEEKNLVGGVLLSEIERILGNPEEKQKMINSARAFARKDSAALIANEIMSIAMEHEK</sequence>
<dbReference type="AlphaFoldDB" id="A0A1G2UQR6"/>
<dbReference type="GO" id="GO:0005975">
    <property type="term" value="P:carbohydrate metabolic process"/>
    <property type="evidence" value="ECO:0007669"/>
    <property type="project" value="InterPro"/>
</dbReference>
<dbReference type="GO" id="GO:0051301">
    <property type="term" value="P:cell division"/>
    <property type="evidence" value="ECO:0007669"/>
    <property type="project" value="UniProtKB-KW"/>
</dbReference>
<evidence type="ECO:0000256" key="8">
    <source>
        <dbReference type="ARBA" id="ARBA00023306"/>
    </source>
</evidence>
<evidence type="ECO:0000259" key="13">
    <source>
        <dbReference type="Pfam" id="PF04101"/>
    </source>
</evidence>
<comment type="similarity">
    <text evidence="10">Belongs to the glycosyltransferase 28 family. MurG subfamily.</text>
</comment>
<dbReference type="PANTHER" id="PTHR21015">
    <property type="entry name" value="UDP-N-ACETYLGLUCOSAMINE--N-ACETYLMURAMYL-(PENTAPEPTIDE) PYROPHOSPHORYL-UNDECAPRENOL N-ACETYLGLUCOSAMINE TRANSFERASE 1"/>
    <property type="match status" value="1"/>
</dbReference>
<dbReference type="GO" id="GO:0050511">
    <property type="term" value="F:undecaprenyldiphospho-muramoylpentapeptide beta-N-acetylglucosaminyltransferase activity"/>
    <property type="evidence" value="ECO:0007669"/>
    <property type="project" value="UniProtKB-UniRule"/>
</dbReference>
<reference evidence="14 15" key="1">
    <citation type="journal article" date="2016" name="Nat. Commun.">
        <title>Thousands of microbial genomes shed light on interconnected biogeochemical processes in an aquifer system.</title>
        <authorList>
            <person name="Anantharaman K."/>
            <person name="Brown C.T."/>
            <person name="Hug L.A."/>
            <person name="Sharon I."/>
            <person name="Castelle C.J."/>
            <person name="Probst A.J."/>
            <person name="Thomas B.C."/>
            <person name="Singh A."/>
            <person name="Wilkins M.J."/>
            <person name="Karaoz U."/>
            <person name="Brodie E.L."/>
            <person name="Williams K.H."/>
            <person name="Hubbard S.S."/>
            <person name="Banfield J.F."/>
        </authorList>
    </citation>
    <scope>NUCLEOTIDE SEQUENCE [LARGE SCALE GENOMIC DNA]</scope>
</reference>
<feature type="transmembrane region" description="Helical" evidence="11">
    <location>
        <begin position="75"/>
        <end position="97"/>
    </location>
</feature>
<comment type="subcellular location">
    <subcellularLocation>
        <location evidence="10">Cell membrane</location>
        <topology evidence="10">Peripheral membrane protein</topology>
        <orientation evidence="10">Cytoplasmic side</orientation>
    </subcellularLocation>
</comment>
<evidence type="ECO:0000313" key="14">
    <source>
        <dbReference type="EMBL" id="OHB11736.1"/>
    </source>
</evidence>
<dbReference type="Gene3D" id="3.40.50.2000">
    <property type="entry name" value="Glycogen Phosphorylase B"/>
    <property type="match status" value="2"/>
</dbReference>
<comment type="function">
    <text evidence="10">Cell wall formation. Catalyzes the transfer of a GlcNAc subunit on undecaprenyl-pyrophosphoryl-MurNAc-pentapeptide (lipid intermediate I) to form undecaprenyl-pyrophosphoryl-MurNAc-(pentapeptide)GlcNAc (lipid intermediate II).</text>
</comment>
<dbReference type="InterPro" id="IPR007235">
    <property type="entry name" value="Glyco_trans_28_C"/>
</dbReference>
<evidence type="ECO:0000256" key="11">
    <source>
        <dbReference type="SAM" id="Phobius"/>
    </source>
</evidence>